<evidence type="ECO:0000256" key="1">
    <source>
        <dbReference type="ARBA" id="ARBA00009477"/>
    </source>
</evidence>
<organism evidence="4 5">
    <name type="scientific">Magnetospirillum moscoviense</name>
    <dbReference type="NCBI Taxonomy" id="1437059"/>
    <lineage>
        <taxon>Bacteria</taxon>
        <taxon>Pseudomonadati</taxon>
        <taxon>Pseudomonadota</taxon>
        <taxon>Alphaproteobacteria</taxon>
        <taxon>Rhodospirillales</taxon>
        <taxon>Rhodospirillaceae</taxon>
        <taxon>Magnetospirillum</taxon>
    </lineage>
</organism>
<dbReference type="GO" id="GO:0030313">
    <property type="term" value="C:cell envelope"/>
    <property type="evidence" value="ECO:0007669"/>
    <property type="project" value="TreeGrafter"/>
</dbReference>
<dbReference type="PANTHER" id="PTHR30097:SF4">
    <property type="entry name" value="SLR6042 PROTEIN"/>
    <property type="match status" value="1"/>
</dbReference>
<name>A0A178MHC2_9PROT</name>
<dbReference type="GO" id="GO:0015679">
    <property type="term" value="P:plasma membrane copper ion transport"/>
    <property type="evidence" value="ECO:0007669"/>
    <property type="project" value="TreeGrafter"/>
</dbReference>
<dbReference type="NCBIfam" id="TIGR01730">
    <property type="entry name" value="RND_mfp"/>
    <property type="match status" value="1"/>
</dbReference>
<evidence type="ECO:0000313" key="5">
    <source>
        <dbReference type="Proteomes" id="UP000078543"/>
    </source>
</evidence>
<dbReference type="GO" id="GO:0060003">
    <property type="term" value="P:copper ion export"/>
    <property type="evidence" value="ECO:0007669"/>
    <property type="project" value="TreeGrafter"/>
</dbReference>
<dbReference type="SUPFAM" id="SSF111369">
    <property type="entry name" value="HlyD-like secretion proteins"/>
    <property type="match status" value="1"/>
</dbReference>
<comment type="caution">
    <text evidence="4">The sequence shown here is derived from an EMBL/GenBank/DDBJ whole genome shotgun (WGS) entry which is preliminary data.</text>
</comment>
<dbReference type="AlphaFoldDB" id="A0A178MHC2"/>
<accession>A0A178MHC2</accession>
<keyword evidence="5" id="KW-1185">Reference proteome</keyword>
<gene>
    <name evidence="4" type="ORF">A6A05_03255</name>
</gene>
<dbReference type="GO" id="GO:0022857">
    <property type="term" value="F:transmembrane transporter activity"/>
    <property type="evidence" value="ECO:0007669"/>
    <property type="project" value="InterPro"/>
</dbReference>
<dbReference type="GO" id="GO:0016020">
    <property type="term" value="C:membrane"/>
    <property type="evidence" value="ECO:0007669"/>
    <property type="project" value="InterPro"/>
</dbReference>
<dbReference type="EMBL" id="LWQU01000163">
    <property type="protein sequence ID" value="OAN47953.1"/>
    <property type="molecule type" value="Genomic_DNA"/>
</dbReference>
<evidence type="ECO:0000313" key="4">
    <source>
        <dbReference type="EMBL" id="OAN47953.1"/>
    </source>
</evidence>
<dbReference type="Gene3D" id="2.40.30.170">
    <property type="match status" value="1"/>
</dbReference>
<evidence type="ECO:0000256" key="2">
    <source>
        <dbReference type="ARBA" id="ARBA00022448"/>
    </source>
</evidence>
<sequence>MAHGGEDHSAPPVVAIQTVQPGFAADGTAFQLVLVPEDDGHVLVYLADADSNAPIGGARIDAEAPGWSGQAQPTAGTGIYRLSWSLPTAPVDMTLMVSADGRDDLLLLAGLARPAVIEAPAVAEPHWRHWWGGALLGGLASLILVLVLRRKRLAVLALLVASGPAFAHSGEDHGEQAAPAPAPVVGASVAMAKSTQFLLGIRTERVAAREAAQTVRVPGRVMPDPSGFARVQPSQPARVVADPAFPLPVPGQHVKRGQVVAVLEPTLSTLERGEKRASLYRVEGEITLAERELARQEALGTIVTAKAVETSRIRLEQLRRERAQIAVTQLGRELVTAPVDGVIADVHVVPGEVVAVDKVMVEIVDPARLRVEAVTHDPAVAARIGAAEATTRLVPNHAFPLDLLGVSPKVDAVDQGIHALFAVRPGHGDGLKVGMPVDVHLSVGATRLRMAVPRDALAEMAGRSVVFVLTAPETFEARPVKVERLIGPLAEIDGVKPGERVVVQGAAQLKSAR</sequence>
<dbReference type="Proteomes" id="UP000078543">
    <property type="component" value="Unassembled WGS sequence"/>
</dbReference>
<dbReference type="InterPro" id="IPR058649">
    <property type="entry name" value="CzcB_C"/>
</dbReference>
<keyword evidence="2" id="KW-0813">Transport</keyword>
<comment type="similarity">
    <text evidence="1">Belongs to the membrane fusion protein (MFP) (TC 8.A.1) family.</text>
</comment>
<protein>
    <submittedName>
        <fullName evidence="4">Membrane-fusion protein</fullName>
    </submittedName>
</protein>
<dbReference type="PANTHER" id="PTHR30097">
    <property type="entry name" value="CATION EFFLUX SYSTEM PROTEIN CUSB"/>
    <property type="match status" value="1"/>
</dbReference>
<dbReference type="Pfam" id="PF25975">
    <property type="entry name" value="CzcB_C"/>
    <property type="match status" value="1"/>
</dbReference>
<dbReference type="Gene3D" id="2.40.50.100">
    <property type="match status" value="1"/>
</dbReference>
<dbReference type="STRING" id="1437059.A6A05_03255"/>
<dbReference type="Gene3D" id="1.10.287.470">
    <property type="entry name" value="Helix hairpin bin"/>
    <property type="match status" value="1"/>
</dbReference>
<evidence type="ECO:0000259" key="3">
    <source>
        <dbReference type="Pfam" id="PF25975"/>
    </source>
</evidence>
<proteinExistence type="inferred from homology"/>
<feature type="domain" description="CzcB-like C-terminal circularly permuted SH3-like" evidence="3">
    <location>
        <begin position="451"/>
        <end position="507"/>
    </location>
</feature>
<reference evidence="4 5" key="1">
    <citation type="submission" date="2016-04" db="EMBL/GenBank/DDBJ databases">
        <title>Draft genome sequence of freshwater magnetotactic bacteria Magnetospirillum marisnigri SP-1 and Magnetospirillum moscoviense BB-1.</title>
        <authorList>
            <person name="Koziaeva V."/>
            <person name="Dziuba M.V."/>
            <person name="Ivanov T.M."/>
            <person name="Kuznetsov B."/>
            <person name="Grouzdev D.S."/>
        </authorList>
    </citation>
    <scope>NUCLEOTIDE SEQUENCE [LARGE SCALE GENOMIC DNA]</scope>
    <source>
        <strain evidence="4 5">BB-1</strain>
    </source>
</reference>
<dbReference type="Gene3D" id="2.40.420.20">
    <property type="match status" value="1"/>
</dbReference>
<dbReference type="InterPro" id="IPR006143">
    <property type="entry name" value="RND_pump_MFP"/>
</dbReference>
<dbReference type="InterPro" id="IPR051909">
    <property type="entry name" value="MFP_Cation_Efflux"/>
</dbReference>